<name>A0A239U697_9STAP</name>
<sequence>MNKKIVYFVIGSLILAVVVAIAIVRNELTDRVNPFLDMEDAYAQVEKGTQNYENVEAYKKDGERLPYKLDFNGFDPDKEYVIIRHKGKYVKEIHYINKLPFE</sequence>
<comment type="caution">
    <text evidence="1">The sequence shown here is derived from an EMBL/GenBank/DDBJ whole genome shotgun (WGS) entry which is preliminary data.</text>
</comment>
<dbReference type="NCBIfam" id="TIGR01655">
    <property type="entry name" value="yxeA_fam"/>
    <property type="match status" value="1"/>
</dbReference>
<dbReference type="RefSeq" id="WP_095105676.1">
    <property type="nucleotide sequence ID" value="NZ_BKAR01000006.1"/>
</dbReference>
<evidence type="ECO:0000313" key="2">
    <source>
        <dbReference type="Proteomes" id="UP000321736"/>
    </source>
</evidence>
<evidence type="ECO:0000313" key="1">
    <source>
        <dbReference type="EMBL" id="GEP84134.1"/>
    </source>
</evidence>
<dbReference type="AlphaFoldDB" id="A0A239U697"/>
<dbReference type="Proteomes" id="UP000321736">
    <property type="component" value="Unassembled WGS sequence"/>
</dbReference>
<accession>A0A239U697</accession>
<dbReference type="PANTHER" id="PTHR36433:SF3">
    <property type="entry name" value="YXEA FAMILY PROTEIN"/>
    <property type="match status" value="1"/>
</dbReference>
<dbReference type="SUPFAM" id="SSF159121">
    <property type="entry name" value="BC4932-like"/>
    <property type="match status" value="1"/>
</dbReference>
<proteinExistence type="predicted"/>
<gene>
    <name evidence="1" type="ORF">SPI02_07190</name>
</gene>
<keyword evidence="2" id="KW-1185">Reference proteome</keyword>
<dbReference type="InterPro" id="IPR036166">
    <property type="entry name" value="YxeA-like_sf"/>
</dbReference>
<reference evidence="1 2" key="1">
    <citation type="submission" date="2019-07" db="EMBL/GenBank/DDBJ databases">
        <title>Whole genome shotgun sequence of Staphylococcus piscifermentans NBRC 109625.</title>
        <authorList>
            <person name="Hosoyama A."/>
            <person name="Uohara A."/>
            <person name="Ohji S."/>
            <person name="Ichikawa N."/>
        </authorList>
    </citation>
    <scope>NUCLEOTIDE SEQUENCE [LARGE SCALE GENOMIC DNA]</scope>
    <source>
        <strain evidence="1 2">NBRC 109625</strain>
    </source>
</reference>
<protein>
    <submittedName>
        <fullName evidence="1">Uncharacterized protein</fullName>
    </submittedName>
</protein>
<dbReference type="InterPro" id="IPR006542">
    <property type="entry name" value="DUF1093"/>
</dbReference>
<dbReference type="PANTHER" id="PTHR36433">
    <property type="entry name" value="HYPOTHETICAL CYTOSOLIC PROTEIN"/>
    <property type="match status" value="1"/>
</dbReference>
<dbReference type="OrthoDB" id="2325008at2"/>
<dbReference type="EMBL" id="BKAR01000006">
    <property type="protein sequence ID" value="GEP84134.1"/>
    <property type="molecule type" value="Genomic_DNA"/>
</dbReference>
<organism evidence="1 2">
    <name type="scientific">Staphylococcus piscifermentans</name>
    <dbReference type="NCBI Taxonomy" id="70258"/>
    <lineage>
        <taxon>Bacteria</taxon>
        <taxon>Bacillati</taxon>
        <taxon>Bacillota</taxon>
        <taxon>Bacilli</taxon>
        <taxon>Bacillales</taxon>
        <taxon>Staphylococcaceae</taxon>
        <taxon>Staphylococcus</taxon>
    </lineage>
</organism>